<comment type="caution">
    <text evidence="9">The sequence shown here is derived from an EMBL/GenBank/DDBJ whole genome shotgun (WGS) entry which is preliminary data.</text>
</comment>
<dbReference type="Gene3D" id="2.60.130.10">
    <property type="entry name" value="Aromatic compound dioxygenase"/>
    <property type="match status" value="1"/>
</dbReference>
<evidence type="ECO:0000313" key="9">
    <source>
        <dbReference type="EMBL" id="OZY40507.1"/>
    </source>
</evidence>
<dbReference type="Proteomes" id="UP000216113">
    <property type="component" value="Unassembled WGS sequence"/>
</dbReference>
<dbReference type="Pfam" id="PF00775">
    <property type="entry name" value="Dioxygenase_C"/>
    <property type="match status" value="1"/>
</dbReference>
<evidence type="ECO:0000259" key="7">
    <source>
        <dbReference type="Pfam" id="PF00775"/>
    </source>
</evidence>
<gene>
    <name evidence="9" type="ORF">CJF43_16845</name>
</gene>
<dbReference type="Pfam" id="PF04444">
    <property type="entry name" value="Dioxygenase_N"/>
    <property type="match status" value="1"/>
</dbReference>
<keyword evidence="3" id="KW-0479">Metal-binding</keyword>
<evidence type="ECO:0000256" key="3">
    <source>
        <dbReference type="ARBA" id="ARBA00022723"/>
    </source>
</evidence>
<evidence type="ECO:0000259" key="8">
    <source>
        <dbReference type="Pfam" id="PF04444"/>
    </source>
</evidence>
<evidence type="ECO:0000256" key="5">
    <source>
        <dbReference type="ARBA" id="ARBA00023002"/>
    </source>
</evidence>
<dbReference type="InterPro" id="IPR015889">
    <property type="entry name" value="Intradiol_dOase_core"/>
</dbReference>
<dbReference type="AlphaFoldDB" id="A0A266LSZ5"/>
<keyword evidence="6" id="KW-0408">Iron</keyword>
<dbReference type="PANTHER" id="PTHR33711">
    <property type="entry name" value="DIOXYGENASE, PUTATIVE (AFU_ORTHOLOGUE AFUA_2G02910)-RELATED"/>
    <property type="match status" value="1"/>
</dbReference>
<comment type="cofactor">
    <cofactor evidence="1">
        <name>Fe(3+)</name>
        <dbReference type="ChEBI" id="CHEBI:29034"/>
    </cofactor>
</comment>
<evidence type="ECO:0000313" key="10">
    <source>
        <dbReference type="Proteomes" id="UP000216113"/>
    </source>
</evidence>
<sequence>MRNLDEMTITQAVLANNSRIGDDRLCEIMTSLVQNLHAFARDIKLTETEWQWGIDFLGRMGEANTTGHPQFALLSHVLGISTLVLAQNNRKPAGCTETAAFNAVSEQPPLLLDLGADLSTNPLAPKGYVQGSVLDTAGSPVPHATLEINPGSDEVPGRVLLQADEQGRYHFCTTLPGHQRIREDSPVGQILGALNRPAWRPAHLEFTVRAVGYQRLTTRVFREGDPYLEADPLFAVRSALVAQWQWHAAGTTPVGTLSSDPFYTLAFDFVLAKN</sequence>
<feature type="domain" description="Intradiol ring-cleavage dioxygenases" evidence="7">
    <location>
        <begin position="129"/>
        <end position="271"/>
    </location>
</feature>
<dbReference type="GO" id="GO:0018576">
    <property type="term" value="F:catechol 1,2-dioxygenase activity"/>
    <property type="evidence" value="ECO:0007669"/>
    <property type="project" value="InterPro"/>
</dbReference>
<evidence type="ECO:0000256" key="6">
    <source>
        <dbReference type="ARBA" id="ARBA00023004"/>
    </source>
</evidence>
<dbReference type="InterPro" id="IPR000627">
    <property type="entry name" value="Intradiol_dOase_C"/>
</dbReference>
<dbReference type="SUPFAM" id="SSF49482">
    <property type="entry name" value="Aromatic compound dioxygenase"/>
    <property type="match status" value="1"/>
</dbReference>
<name>A0A266LSZ5_PSEFR</name>
<accession>A0A266LSZ5</accession>
<evidence type="ECO:0000256" key="1">
    <source>
        <dbReference type="ARBA" id="ARBA00001965"/>
    </source>
</evidence>
<dbReference type="PANTHER" id="PTHR33711:SF7">
    <property type="entry name" value="INTRADIOL RING-CLEAVAGE DIOXYGENASES DOMAIN-CONTAINING PROTEIN-RELATED"/>
    <property type="match status" value="1"/>
</dbReference>
<comment type="similarity">
    <text evidence="2">Belongs to the intradiol ring-cleavage dioxygenase family.</text>
</comment>
<dbReference type="InterPro" id="IPR007535">
    <property type="entry name" value="Catechol_dOase_N"/>
</dbReference>
<keyword evidence="5" id="KW-0560">Oxidoreductase</keyword>
<feature type="domain" description="Catechol dioxygenase N-terminal" evidence="8">
    <location>
        <begin position="22"/>
        <end position="95"/>
    </location>
</feature>
<organism evidence="9 10">
    <name type="scientific">Pseudomonas fragi</name>
    <dbReference type="NCBI Taxonomy" id="296"/>
    <lineage>
        <taxon>Bacteria</taxon>
        <taxon>Pseudomonadati</taxon>
        <taxon>Pseudomonadota</taxon>
        <taxon>Gammaproteobacteria</taxon>
        <taxon>Pseudomonadales</taxon>
        <taxon>Pseudomonadaceae</taxon>
        <taxon>Pseudomonas</taxon>
    </lineage>
</organism>
<dbReference type="GO" id="GO:0008199">
    <property type="term" value="F:ferric iron binding"/>
    <property type="evidence" value="ECO:0007669"/>
    <property type="project" value="InterPro"/>
</dbReference>
<proteinExistence type="inferred from homology"/>
<dbReference type="InterPro" id="IPR050770">
    <property type="entry name" value="Intradiol_RC_Dioxygenase"/>
</dbReference>
<evidence type="ECO:0000256" key="2">
    <source>
        <dbReference type="ARBA" id="ARBA00007825"/>
    </source>
</evidence>
<evidence type="ECO:0000256" key="4">
    <source>
        <dbReference type="ARBA" id="ARBA00022964"/>
    </source>
</evidence>
<reference evidence="9 10" key="1">
    <citation type="submission" date="2017-08" db="EMBL/GenBank/DDBJ databases">
        <title>Genomic and metabolic characterisation of spoilage-associated Pseudomonas species.</title>
        <authorList>
            <person name="Stanborough T."/>
            <person name="Fegan N."/>
            <person name="Powell S.M."/>
            <person name="Singh T."/>
            <person name="Tamplin M.L."/>
            <person name="Chandry P.S."/>
        </authorList>
    </citation>
    <scope>NUCLEOTIDE SEQUENCE [LARGE SCALE GENOMIC DNA]</scope>
    <source>
        <strain evidence="9 10">F1820</strain>
    </source>
</reference>
<keyword evidence="4 9" id="KW-0223">Dioxygenase</keyword>
<protein>
    <submittedName>
        <fullName evidence="9">6-chlorohydroxyquinol-1,2-dioxygenase</fullName>
    </submittedName>
</protein>
<dbReference type="EMBL" id="NQKL01000014">
    <property type="protein sequence ID" value="OZY40507.1"/>
    <property type="molecule type" value="Genomic_DNA"/>
</dbReference>
<dbReference type="GO" id="GO:0009712">
    <property type="term" value="P:catechol-containing compound metabolic process"/>
    <property type="evidence" value="ECO:0007669"/>
    <property type="project" value="InterPro"/>
</dbReference>
<dbReference type="RefSeq" id="WP_095030142.1">
    <property type="nucleotide sequence ID" value="NZ_NQKL01000014.1"/>
</dbReference>